<feature type="compositionally biased region" description="Polar residues" evidence="6">
    <location>
        <begin position="202"/>
        <end position="218"/>
    </location>
</feature>
<feature type="transmembrane region" description="Helical" evidence="7">
    <location>
        <begin position="327"/>
        <end position="352"/>
    </location>
</feature>
<evidence type="ECO:0000313" key="9">
    <source>
        <dbReference type="Proteomes" id="UP001153620"/>
    </source>
</evidence>
<reference evidence="8" key="2">
    <citation type="submission" date="2022-10" db="EMBL/GenBank/DDBJ databases">
        <authorList>
            <consortium name="ENA_rothamsted_submissions"/>
            <consortium name="culmorum"/>
            <person name="King R."/>
        </authorList>
    </citation>
    <scope>NUCLEOTIDE SEQUENCE</scope>
</reference>
<organism evidence="8 9">
    <name type="scientific">Chironomus riparius</name>
    <dbReference type="NCBI Taxonomy" id="315576"/>
    <lineage>
        <taxon>Eukaryota</taxon>
        <taxon>Metazoa</taxon>
        <taxon>Ecdysozoa</taxon>
        <taxon>Arthropoda</taxon>
        <taxon>Hexapoda</taxon>
        <taxon>Insecta</taxon>
        <taxon>Pterygota</taxon>
        <taxon>Neoptera</taxon>
        <taxon>Endopterygota</taxon>
        <taxon>Diptera</taxon>
        <taxon>Nematocera</taxon>
        <taxon>Chironomoidea</taxon>
        <taxon>Chironomidae</taxon>
        <taxon>Chironominae</taxon>
        <taxon>Chironomus</taxon>
    </lineage>
</organism>
<keyword evidence="4 7" id="KW-1133">Transmembrane helix</keyword>
<comment type="subcellular location">
    <subcellularLocation>
        <location evidence="1">Membrane</location>
        <topology evidence="1">Multi-pass membrane protein</topology>
    </subcellularLocation>
</comment>
<dbReference type="PROSITE" id="PS00421">
    <property type="entry name" value="TM4_1"/>
    <property type="match status" value="1"/>
</dbReference>
<evidence type="ECO:0008006" key="10">
    <source>
        <dbReference type="Google" id="ProtNLM"/>
    </source>
</evidence>
<dbReference type="EMBL" id="OU895877">
    <property type="protein sequence ID" value="CAG9801495.1"/>
    <property type="molecule type" value="Genomic_DNA"/>
</dbReference>
<dbReference type="InterPro" id="IPR018499">
    <property type="entry name" value="Tetraspanin/Peripherin"/>
</dbReference>
<sequence length="585" mass="65717">MENFTGKIAAKLKSEFNHNKVEPKNRHFPTFEEYVSRVKNHSNGCPCCNHVPTSFESKSDDQNLVEFERNHQENSSTIQNHPKCIQETSISTASLESKSTLKDFISSPHVIKEKSTNSKVKHHCSREKSLSNNYQELKNDNCQIIRHSESQSSESSIIKLRVDCADGTSSTEKSSHKFELTKHRSKSEYSNCSRKQDWEEINPSTSSNQKNEPSTLNRTLRKEDKSGNNLKEYFSPKPQNDCEALNNNREISLAKYSESSLLHLKPHSPQQELFAAKQVESKKNSRVVSSSSKNCSKAVLKTCSSKSTKATKANMGQGDVGSCCAKYILCMFNFVFFILGSLVLGLGLWLLFDKDSILALMKNVNSEHIDRFTEPQLVDQTVYIFIVIGSLMFVLGFLGYCGALRESQCLLSLYGVCLIILLVLEIVLFVFAVAYQDVVKDETESFLKTTIKEYKSSGKEKDGVTLMWNQLMAQFKCCGVNSYADFETSPFWLTNRGSRNVPEACCHLSDKALITPSDLNCPYSPSDENSYYMKGCQTALIDYLRANCNTIIGITGGLILVQLLAAFLAFCICKCISSYRSSSRL</sequence>
<keyword evidence="9" id="KW-1185">Reference proteome</keyword>
<dbReference type="CDD" id="cd03156">
    <property type="entry name" value="uroplakin_I_like_LEL"/>
    <property type="match status" value="1"/>
</dbReference>
<reference evidence="8" key="1">
    <citation type="submission" date="2022-01" db="EMBL/GenBank/DDBJ databases">
        <authorList>
            <person name="King R."/>
        </authorList>
    </citation>
    <scope>NUCLEOTIDE SEQUENCE</scope>
</reference>
<evidence type="ECO:0000256" key="5">
    <source>
        <dbReference type="ARBA" id="ARBA00023136"/>
    </source>
</evidence>
<comment type="similarity">
    <text evidence="2">Belongs to the tetraspanin (TM4SF) family.</text>
</comment>
<evidence type="ECO:0000256" key="4">
    <source>
        <dbReference type="ARBA" id="ARBA00022989"/>
    </source>
</evidence>
<dbReference type="InterPro" id="IPR018503">
    <property type="entry name" value="Tetraspanin_CS"/>
</dbReference>
<dbReference type="PANTHER" id="PTHR19282">
    <property type="entry name" value="TETRASPANIN"/>
    <property type="match status" value="1"/>
</dbReference>
<dbReference type="OrthoDB" id="6134317at2759"/>
<dbReference type="PRINTS" id="PR00259">
    <property type="entry name" value="TMFOUR"/>
</dbReference>
<dbReference type="PANTHER" id="PTHR19282:SF552">
    <property type="entry name" value="TETRASPANIN"/>
    <property type="match status" value="1"/>
</dbReference>
<dbReference type="Gene3D" id="1.10.1450.10">
    <property type="entry name" value="Tetraspanin"/>
    <property type="match status" value="1"/>
</dbReference>
<feature type="transmembrane region" description="Helical" evidence="7">
    <location>
        <begin position="551"/>
        <end position="576"/>
    </location>
</feature>
<evidence type="ECO:0000256" key="7">
    <source>
        <dbReference type="SAM" id="Phobius"/>
    </source>
</evidence>
<dbReference type="GO" id="GO:0005886">
    <property type="term" value="C:plasma membrane"/>
    <property type="evidence" value="ECO:0007669"/>
    <property type="project" value="TreeGrafter"/>
</dbReference>
<keyword evidence="5 7" id="KW-0472">Membrane</keyword>
<evidence type="ECO:0000256" key="2">
    <source>
        <dbReference type="ARBA" id="ARBA00006840"/>
    </source>
</evidence>
<dbReference type="SUPFAM" id="SSF48652">
    <property type="entry name" value="Tetraspanin"/>
    <property type="match status" value="1"/>
</dbReference>
<feature type="compositionally biased region" description="Basic and acidic residues" evidence="6">
    <location>
        <begin position="173"/>
        <end position="182"/>
    </location>
</feature>
<dbReference type="Pfam" id="PF00335">
    <property type="entry name" value="Tetraspanin"/>
    <property type="match status" value="1"/>
</dbReference>
<dbReference type="AlphaFoldDB" id="A0A9N9RQR9"/>
<keyword evidence="3 7" id="KW-0812">Transmembrane</keyword>
<feature type="transmembrane region" description="Helical" evidence="7">
    <location>
        <begin position="413"/>
        <end position="435"/>
    </location>
</feature>
<dbReference type="InterPro" id="IPR008952">
    <property type="entry name" value="Tetraspanin_EC2_sf"/>
</dbReference>
<feature type="transmembrane region" description="Helical" evidence="7">
    <location>
        <begin position="382"/>
        <end position="401"/>
    </location>
</feature>
<accession>A0A9N9RQR9</accession>
<protein>
    <recommendedName>
        <fullName evidence="10">Tetraspanin</fullName>
    </recommendedName>
</protein>
<proteinExistence type="inferred from homology"/>
<evidence type="ECO:0000256" key="6">
    <source>
        <dbReference type="SAM" id="MobiDB-lite"/>
    </source>
</evidence>
<evidence type="ECO:0000256" key="3">
    <source>
        <dbReference type="ARBA" id="ARBA00022692"/>
    </source>
</evidence>
<evidence type="ECO:0000313" key="8">
    <source>
        <dbReference type="EMBL" id="CAG9801495.1"/>
    </source>
</evidence>
<name>A0A9N9RQR9_9DIPT</name>
<gene>
    <name evidence="8" type="ORF">CHIRRI_LOCUS4421</name>
</gene>
<dbReference type="Proteomes" id="UP001153620">
    <property type="component" value="Chromosome 1"/>
</dbReference>
<feature type="region of interest" description="Disordered" evidence="6">
    <location>
        <begin position="166"/>
        <end position="240"/>
    </location>
</feature>
<evidence type="ECO:0000256" key="1">
    <source>
        <dbReference type="ARBA" id="ARBA00004141"/>
    </source>
</evidence>